<evidence type="ECO:0000256" key="1">
    <source>
        <dbReference type="SAM" id="MobiDB-lite"/>
    </source>
</evidence>
<feature type="region of interest" description="Disordered" evidence="1">
    <location>
        <begin position="1"/>
        <end position="23"/>
    </location>
</feature>
<gene>
    <name evidence="2" type="ORF">CN684_18810</name>
</gene>
<evidence type="ECO:0000313" key="3">
    <source>
        <dbReference type="Proteomes" id="UP000220045"/>
    </source>
</evidence>
<name>A0A2A7VX27_9BACI</name>
<sequence length="77" mass="7817">MFGGFASSCKAKSAFTSEAPSPSQSERAACAFLCDPAPAARTVGHFTPSLEAKSASSSGVPMPSCSERAASAFLLQK</sequence>
<dbReference type="EMBL" id="NUEL01000031">
    <property type="protein sequence ID" value="PEJ05699.1"/>
    <property type="molecule type" value="Genomic_DNA"/>
</dbReference>
<dbReference type="RefSeq" id="WP_097860533.1">
    <property type="nucleotide sequence ID" value="NZ_NURY01000034.1"/>
</dbReference>
<proteinExistence type="predicted"/>
<reference evidence="2 3" key="1">
    <citation type="submission" date="2017-09" db="EMBL/GenBank/DDBJ databases">
        <title>Large-scale bioinformatics analysis of Bacillus genomes uncovers conserved roles of natural products in bacterial physiology.</title>
        <authorList>
            <consortium name="Agbiome Team Llc"/>
            <person name="Bleich R.M."/>
            <person name="Grubbs K.J."/>
            <person name="Santa Maria K.C."/>
            <person name="Allen S.E."/>
            <person name="Farag S."/>
            <person name="Shank E.A."/>
            <person name="Bowers A."/>
        </authorList>
    </citation>
    <scope>NUCLEOTIDE SEQUENCE [LARGE SCALE GENOMIC DNA]</scope>
    <source>
        <strain evidence="2 3">AFS004017</strain>
    </source>
</reference>
<accession>A0A2A7VX27</accession>
<evidence type="ECO:0000313" key="2">
    <source>
        <dbReference type="EMBL" id="PEJ05699.1"/>
    </source>
</evidence>
<dbReference type="Proteomes" id="UP000220045">
    <property type="component" value="Unassembled WGS sequence"/>
</dbReference>
<organism evidence="2 3">
    <name type="scientific">Bacillus wiedmannii</name>
    <dbReference type="NCBI Taxonomy" id="1890302"/>
    <lineage>
        <taxon>Bacteria</taxon>
        <taxon>Bacillati</taxon>
        <taxon>Bacillota</taxon>
        <taxon>Bacilli</taxon>
        <taxon>Bacillales</taxon>
        <taxon>Bacillaceae</taxon>
        <taxon>Bacillus</taxon>
        <taxon>Bacillus cereus group</taxon>
    </lineage>
</organism>
<protein>
    <submittedName>
        <fullName evidence="2">Uncharacterized protein</fullName>
    </submittedName>
</protein>
<dbReference type="AlphaFoldDB" id="A0A2A7VX27"/>
<comment type="caution">
    <text evidence="2">The sequence shown here is derived from an EMBL/GenBank/DDBJ whole genome shotgun (WGS) entry which is preliminary data.</text>
</comment>
<feature type="compositionally biased region" description="Polar residues" evidence="1">
    <location>
        <begin position="14"/>
        <end position="23"/>
    </location>
</feature>